<dbReference type="InterPro" id="IPR036179">
    <property type="entry name" value="Ig-like_dom_sf"/>
</dbReference>
<dbReference type="AlphaFoldDB" id="A0AA85K6X2"/>
<feature type="signal peptide" evidence="6">
    <location>
        <begin position="1"/>
        <end position="17"/>
    </location>
</feature>
<feature type="domain" description="Ig-like" evidence="7">
    <location>
        <begin position="174"/>
        <end position="282"/>
    </location>
</feature>
<sequence>MSTQLFLLFALITLISAWQNDANSYNSYSSPSSGQQQASLIQEDIEAECQKCDQKKCPPITQCNVGIVRDKCGCCDICALEEAQLCNIPQDFQNGVLKSGITWHGICGTDMECRTRTDIDSKVIGSQSICYCVKPGKVCGSDGVTYSKCKMNATITSSNGKITALSEGPCQTVPMVKLTALSQTVTEGTNVTLICEARGYPIPTISWYFNRPNQKQDKIQMPGNYKDVTVSVRGGTEETHTISYLQIVNFSLDYEGEYVCMADNIVGIKAQGTSLVRNAVLSSSIPQSHYYNKEVEAEEDYYYYRK</sequence>
<dbReference type="InterPro" id="IPR009030">
    <property type="entry name" value="Growth_fac_rcpt_cys_sf"/>
</dbReference>
<dbReference type="CDD" id="cd00096">
    <property type="entry name" value="Ig"/>
    <property type="match status" value="1"/>
</dbReference>
<dbReference type="SUPFAM" id="SSF57184">
    <property type="entry name" value="Growth factor receptor domain"/>
    <property type="match status" value="1"/>
</dbReference>
<dbReference type="WBParaSite" id="TREG1_74340.1">
    <property type="protein sequence ID" value="TREG1_74340.1"/>
    <property type="gene ID" value="TREG1_74340"/>
</dbReference>
<dbReference type="GO" id="GO:0009966">
    <property type="term" value="P:regulation of signal transduction"/>
    <property type="evidence" value="ECO:0007669"/>
    <property type="project" value="TreeGrafter"/>
</dbReference>
<evidence type="ECO:0000256" key="5">
    <source>
        <dbReference type="ARBA" id="ARBA00023319"/>
    </source>
</evidence>
<dbReference type="InterPro" id="IPR036058">
    <property type="entry name" value="Kazal_dom_sf"/>
</dbReference>
<dbReference type="SMART" id="SM00280">
    <property type="entry name" value="KAZAL"/>
    <property type="match status" value="1"/>
</dbReference>
<dbReference type="SMART" id="SM00408">
    <property type="entry name" value="IGc2"/>
    <property type="match status" value="1"/>
</dbReference>
<keyword evidence="4" id="KW-1015">Disulfide bond</keyword>
<feature type="chain" id="PRO_5041672305" description="Ig-like domain-containing protein" evidence="6">
    <location>
        <begin position="18"/>
        <end position="306"/>
    </location>
</feature>
<dbReference type="InterPro" id="IPR013783">
    <property type="entry name" value="Ig-like_fold"/>
</dbReference>
<dbReference type="PIRSF" id="PIRSF018239">
    <property type="entry name" value="IGFBP_rP_mac25"/>
    <property type="match status" value="1"/>
</dbReference>
<evidence type="ECO:0000256" key="1">
    <source>
        <dbReference type="ARBA" id="ARBA00004613"/>
    </source>
</evidence>
<dbReference type="GO" id="GO:0005576">
    <property type="term" value="C:extracellular region"/>
    <property type="evidence" value="ECO:0007669"/>
    <property type="project" value="UniProtKB-SubCell"/>
</dbReference>
<accession>A0AA85K6X2</accession>
<dbReference type="CDD" id="cd00104">
    <property type="entry name" value="KAZAL_FS"/>
    <property type="match status" value="1"/>
</dbReference>
<evidence type="ECO:0000313" key="9">
    <source>
        <dbReference type="WBParaSite" id="TREG1_74340.1"/>
    </source>
</evidence>
<evidence type="ECO:0000256" key="2">
    <source>
        <dbReference type="ARBA" id="ARBA00022525"/>
    </source>
</evidence>
<dbReference type="PANTHER" id="PTHR14186:SF19">
    <property type="entry name" value="INSULIN-LIKE GROWTH FACTOR-BINDING PROTEIN 7"/>
    <property type="match status" value="1"/>
</dbReference>
<dbReference type="SUPFAM" id="SSF48726">
    <property type="entry name" value="Immunoglobulin"/>
    <property type="match status" value="1"/>
</dbReference>
<evidence type="ECO:0000313" key="8">
    <source>
        <dbReference type="Proteomes" id="UP000050795"/>
    </source>
</evidence>
<name>A0AA85K6X2_TRIRE</name>
<dbReference type="Pfam" id="PF00219">
    <property type="entry name" value="IGFBP"/>
    <property type="match status" value="1"/>
</dbReference>
<dbReference type="InterPro" id="IPR000867">
    <property type="entry name" value="IGFBP-like"/>
</dbReference>
<keyword evidence="5" id="KW-0393">Immunoglobulin domain</keyword>
<keyword evidence="8" id="KW-1185">Reference proteome</keyword>
<dbReference type="GO" id="GO:0005520">
    <property type="term" value="F:insulin-like growth factor binding"/>
    <property type="evidence" value="ECO:0007669"/>
    <property type="project" value="InterPro"/>
</dbReference>
<dbReference type="InterPro" id="IPR011390">
    <property type="entry name" value="IGFBP_rP_mac25"/>
</dbReference>
<organism evidence="8 9">
    <name type="scientific">Trichobilharzia regenti</name>
    <name type="common">Nasal bird schistosome</name>
    <dbReference type="NCBI Taxonomy" id="157069"/>
    <lineage>
        <taxon>Eukaryota</taxon>
        <taxon>Metazoa</taxon>
        <taxon>Spiralia</taxon>
        <taxon>Lophotrochozoa</taxon>
        <taxon>Platyhelminthes</taxon>
        <taxon>Trematoda</taxon>
        <taxon>Digenea</taxon>
        <taxon>Strigeidida</taxon>
        <taxon>Schistosomatoidea</taxon>
        <taxon>Schistosomatidae</taxon>
        <taxon>Trichobilharzia</taxon>
    </lineage>
</organism>
<dbReference type="PROSITE" id="PS50835">
    <property type="entry name" value="IG_LIKE"/>
    <property type="match status" value="1"/>
</dbReference>
<proteinExistence type="predicted"/>
<dbReference type="InterPro" id="IPR002350">
    <property type="entry name" value="Kazal_dom"/>
</dbReference>
<reference evidence="8" key="1">
    <citation type="submission" date="2022-06" db="EMBL/GenBank/DDBJ databases">
        <authorList>
            <person name="Berger JAMES D."/>
            <person name="Berger JAMES D."/>
        </authorList>
    </citation>
    <scope>NUCLEOTIDE SEQUENCE [LARGE SCALE GENOMIC DNA]</scope>
</reference>
<dbReference type="InterPro" id="IPR007110">
    <property type="entry name" value="Ig-like_dom"/>
</dbReference>
<evidence type="ECO:0000256" key="6">
    <source>
        <dbReference type="SAM" id="SignalP"/>
    </source>
</evidence>
<dbReference type="InterPro" id="IPR003599">
    <property type="entry name" value="Ig_sub"/>
</dbReference>
<protein>
    <recommendedName>
        <fullName evidence="7">Ig-like domain-containing protein</fullName>
    </recommendedName>
</protein>
<dbReference type="GO" id="GO:0001558">
    <property type="term" value="P:regulation of cell growth"/>
    <property type="evidence" value="ECO:0007669"/>
    <property type="project" value="InterPro"/>
</dbReference>
<keyword evidence="2" id="KW-0964">Secreted</keyword>
<keyword evidence="3 6" id="KW-0732">Signal</keyword>
<dbReference type="Pfam" id="PF13927">
    <property type="entry name" value="Ig_3"/>
    <property type="match status" value="1"/>
</dbReference>
<dbReference type="SUPFAM" id="SSF100895">
    <property type="entry name" value="Kazal-type serine protease inhibitors"/>
    <property type="match status" value="1"/>
</dbReference>
<dbReference type="Gene3D" id="2.60.40.10">
    <property type="entry name" value="Immunoglobulins"/>
    <property type="match status" value="1"/>
</dbReference>
<evidence type="ECO:0000259" key="7">
    <source>
        <dbReference type="PROSITE" id="PS50835"/>
    </source>
</evidence>
<comment type="subcellular location">
    <subcellularLocation>
        <location evidence="1">Secreted</location>
    </subcellularLocation>
</comment>
<dbReference type="InterPro" id="IPR003598">
    <property type="entry name" value="Ig_sub2"/>
</dbReference>
<dbReference type="PANTHER" id="PTHR14186">
    <property type="entry name" value="INSULIN-LIKE GROWTH FACTOR BINDING PROTEIN-RELATED"/>
    <property type="match status" value="1"/>
</dbReference>
<dbReference type="Proteomes" id="UP000050795">
    <property type="component" value="Unassembled WGS sequence"/>
</dbReference>
<dbReference type="Gene3D" id="3.30.60.30">
    <property type="match status" value="1"/>
</dbReference>
<evidence type="ECO:0000256" key="4">
    <source>
        <dbReference type="ARBA" id="ARBA00023157"/>
    </source>
</evidence>
<reference evidence="9" key="2">
    <citation type="submission" date="2023-11" db="UniProtKB">
        <authorList>
            <consortium name="WormBaseParasite"/>
        </authorList>
    </citation>
    <scope>IDENTIFICATION</scope>
</reference>
<evidence type="ECO:0000256" key="3">
    <source>
        <dbReference type="ARBA" id="ARBA00022729"/>
    </source>
</evidence>
<dbReference type="SMART" id="SM00409">
    <property type="entry name" value="IG"/>
    <property type="match status" value="1"/>
</dbReference>
<dbReference type="Gene3D" id="4.10.40.20">
    <property type="match status" value="1"/>
</dbReference>